<evidence type="ECO:0000256" key="3">
    <source>
        <dbReference type="ARBA" id="ARBA00009205"/>
    </source>
</evidence>
<dbReference type="Pfam" id="PF14926">
    <property type="entry name" value="CFAP300"/>
    <property type="match status" value="1"/>
</dbReference>
<evidence type="ECO:0000256" key="1">
    <source>
        <dbReference type="ARBA" id="ARBA00002404"/>
    </source>
</evidence>
<dbReference type="GO" id="GO:0005930">
    <property type="term" value="C:axoneme"/>
    <property type="evidence" value="ECO:0007669"/>
    <property type="project" value="UniProtKB-SubCell"/>
</dbReference>
<accession>A0AAN9ANJ6</accession>
<dbReference type="Proteomes" id="UP001374579">
    <property type="component" value="Unassembled WGS sequence"/>
</dbReference>
<comment type="caution">
    <text evidence="8">The sequence shown here is derived from an EMBL/GenBank/DDBJ whole genome shotgun (WGS) entry which is preliminary data.</text>
</comment>
<evidence type="ECO:0000313" key="9">
    <source>
        <dbReference type="Proteomes" id="UP001374579"/>
    </source>
</evidence>
<evidence type="ECO:0000256" key="2">
    <source>
        <dbReference type="ARBA" id="ARBA00004430"/>
    </source>
</evidence>
<reference evidence="8 9" key="1">
    <citation type="submission" date="2024-02" db="EMBL/GenBank/DDBJ databases">
        <title>Chromosome-scale genome assembly of the rough periwinkle Littorina saxatilis.</title>
        <authorList>
            <person name="De Jode A."/>
            <person name="Faria R."/>
            <person name="Formenti G."/>
            <person name="Sims Y."/>
            <person name="Smith T.P."/>
            <person name="Tracey A."/>
            <person name="Wood J.M.D."/>
            <person name="Zagrodzka Z.B."/>
            <person name="Johannesson K."/>
            <person name="Butlin R.K."/>
            <person name="Leder E.H."/>
        </authorList>
    </citation>
    <scope>NUCLEOTIDE SEQUENCE [LARGE SCALE GENOMIC DNA]</scope>
    <source>
        <strain evidence="8">Snail1</strain>
        <tissue evidence="8">Muscle</tissue>
    </source>
</reference>
<comment type="subcellular location">
    <subcellularLocation>
        <location evidence="2">Cytoplasm</location>
        <location evidence="2">Cytoskeleton</location>
        <location evidence="2">Cilium axoneme</location>
    </subcellularLocation>
</comment>
<keyword evidence="9" id="KW-1185">Reference proteome</keyword>
<evidence type="ECO:0000256" key="5">
    <source>
        <dbReference type="ARBA" id="ARBA00022490"/>
    </source>
</evidence>
<keyword evidence="6" id="KW-0206">Cytoskeleton</keyword>
<keyword evidence="5" id="KW-0963">Cytoplasm</keyword>
<proteinExistence type="inferred from homology"/>
<evidence type="ECO:0000256" key="7">
    <source>
        <dbReference type="ARBA" id="ARBA00023273"/>
    </source>
</evidence>
<comment type="similarity">
    <text evidence="3">Belongs to the CFAP300 family.</text>
</comment>
<comment type="function">
    <text evidence="1">Cilium- and flagellum-specific protein that plays a role in axonemal structure organization and motility. May play a role in outer and inner dynein arm assembly.</text>
</comment>
<dbReference type="PANTHER" id="PTHR31078">
    <property type="entry name" value="CILIA- AND FLAGELLA-ASSOCIATED PROTEIN 300"/>
    <property type="match status" value="1"/>
</dbReference>
<dbReference type="PANTHER" id="PTHR31078:SF1">
    <property type="entry name" value="CILIA- AND FLAGELLA-ASSOCIATED PROTEIN 300"/>
    <property type="match status" value="1"/>
</dbReference>
<keyword evidence="7" id="KW-0966">Cell projection</keyword>
<evidence type="ECO:0000256" key="6">
    <source>
        <dbReference type="ARBA" id="ARBA00023212"/>
    </source>
</evidence>
<sequence>MADAAAKFTFRHIDGKEFPSLLDKDNQDYLMKWCMKGRIGAQMYTFDQMFQAYEKDQFVLDFLKDDNVTSTLQSLAASGKWSPVGLKAESVTATSIPCTVMSMSFFDKLYEDVVRSCGSIRKCMDEFFGDFTVSDELRQMLLNEDSDCYCMFNESDREQFLFHLFEHLCLGGQICQYEDKIDPYLDVTKQLYKDLVSVQKNPDSKELVVTSSVFKVTASDSSGQYYPSDTPHPNTFSYLVVDPLKRHVIVLYHRFGAIPFT</sequence>
<organism evidence="8 9">
    <name type="scientific">Littorina saxatilis</name>
    <dbReference type="NCBI Taxonomy" id="31220"/>
    <lineage>
        <taxon>Eukaryota</taxon>
        <taxon>Metazoa</taxon>
        <taxon>Spiralia</taxon>
        <taxon>Lophotrochozoa</taxon>
        <taxon>Mollusca</taxon>
        <taxon>Gastropoda</taxon>
        <taxon>Caenogastropoda</taxon>
        <taxon>Littorinimorpha</taxon>
        <taxon>Littorinoidea</taxon>
        <taxon>Littorinidae</taxon>
        <taxon>Littorina</taxon>
    </lineage>
</organism>
<gene>
    <name evidence="8" type="ORF">V1264_010096</name>
</gene>
<evidence type="ECO:0000256" key="4">
    <source>
        <dbReference type="ARBA" id="ARBA00022174"/>
    </source>
</evidence>
<evidence type="ECO:0000313" key="8">
    <source>
        <dbReference type="EMBL" id="KAK7090281.1"/>
    </source>
</evidence>
<dbReference type="EMBL" id="JBAMIC010000024">
    <property type="protein sequence ID" value="KAK7090281.1"/>
    <property type="molecule type" value="Genomic_DNA"/>
</dbReference>
<name>A0AAN9ANJ6_9CAEN</name>
<dbReference type="InterPro" id="IPR029416">
    <property type="entry name" value="CFAP300"/>
</dbReference>
<protein>
    <recommendedName>
        <fullName evidence="4">Cilia- and flagella-associated protein 300</fullName>
    </recommendedName>
</protein>
<dbReference type="AlphaFoldDB" id="A0AAN9ANJ6"/>